<dbReference type="Proteomes" id="UP001225316">
    <property type="component" value="Unassembled WGS sequence"/>
</dbReference>
<dbReference type="Gene3D" id="2.70.98.40">
    <property type="entry name" value="Glycoside hydrolase, family 65, N-terminal domain"/>
    <property type="match status" value="1"/>
</dbReference>
<dbReference type="SUPFAM" id="SSF48208">
    <property type="entry name" value="Six-hairpin glycosidases"/>
    <property type="match status" value="1"/>
</dbReference>
<dbReference type="Gene3D" id="1.20.890.20">
    <property type="entry name" value="mpn423 like domain"/>
    <property type="match status" value="1"/>
</dbReference>
<evidence type="ECO:0008006" key="8">
    <source>
        <dbReference type="Google" id="ProtNLM"/>
    </source>
</evidence>
<comment type="caution">
    <text evidence="6">The sequence shown here is derived from an EMBL/GenBank/DDBJ whole genome shotgun (WGS) entry which is preliminary data.</text>
</comment>
<evidence type="ECO:0000256" key="2">
    <source>
        <dbReference type="ARBA" id="ARBA00022679"/>
    </source>
</evidence>
<dbReference type="EMBL" id="JARXHW010000037">
    <property type="protein sequence ID" value="MDQ8208671.1"/>
    <property type="molecule type" value="Genomic_DNA"/>
</dbReference>
<organism evidence="6 7">
    <name type="scientific">Thalassobacterium maritimum</name>
    <dbReference type="NCBI Taxonomy" id="3041265"/>
    <lineage>
        <taxon>Bacteria</taxon>
        <taxon>Pseudomonadati</taxon>
        <taxon>Verrucomicrobiota</taxon>
        <taxon>Opitutia</taxon>
        <taxon>Puniceicoccales</taxon>
        <taxon>Coraliomargaritaceae</taxon>
        <taxon>Thalassobacterium</taxon>
    </lineage>
</organism>
<dbReference type="InterPro" id="IPR052047">
    <property type="entry name" value="GH94_Enzymes"/>
</dbReference>
<dbReference type="RefSeq" id="WP_308951301.1">
    <property type="nucleotide sequence ID" value="NZ_JARXHW010000037.1"/>
</dbReference>
<dbReference type="Pfam" id="PF06165">
    <property type="entry name" value="GH94_b-supersand"/>
    <property type="match status" value="1"/>
</dbReference>
<proteinExistence type="predicted"/>
<evidence type="ECO:0000313" key="6">
    <source>
        <dbReference type="EMBL" id="MDQ8208671.1"/>
    </source>
</evidence>
<dbReference type="InterPro" id="IPR037018">
    <property type="entry name" value="GH65_N"/>
</dbReference>
<dbReference type="InterPro" id="IPR011013">
    <property type="entry name" value="Gal_mutarotase_sf_dom"/>
</dbReference>
<dbReference type="Pfam" id="PF17167">
    <property type="entry name" value="Glyco_hydro_94"/>
    <property type="match status" value="1"/>
</dbReference>
<gene>
    <name evidence="6" type="ORF">QEH52_14185</name>
</gene>
<dbReference type="PANTHER" id="PTHR37469:SF3">
    <property type="entry name" value="PUTATIVE-RELATED"/>
    <property type="match status" value="1"/>
</dbReference>
<accession>A0ABU1AX61</accession>
<dbReference type="InterPro" id="IPR012341">
    <property type="entry name" value="6hp_glycosidase-like_sf"/>
</dbReference>
<evidence type="ECO:0000259" key="5">
    <source>
        <dbReference type="Pfam" id="PF17167"/>
    </source>
</evidence>
<dbReference type="Gene3D" id="1.50.10.10">
    <property type="match status" value="1"/>
</dbReference>
<evidence type="ECO:0000313" key="7">
    <source>
        <dbReference type="Proteomes" id="UP001225316"/>
    </source>
</evidence>
<keyword evidence="7" id="KW-1185">Reference proteome</keyword>
<dbReference type="InterPro" id="IPR010383">
    <property type="entry name" value="Glyco_hydrolase_94_b-supersand"/>
</dbReference>
<feature type="domain" description="Glycosyl hydrolase 94 supersandwich" evidence="4">
    <location>
        <begin position="18"/>
        <end position="300"/>
    </location>
</feature>
<dbReference type="InterPro" id="IPR005194">
    <property type="entry name" value="Glyco_hydro_65_C"/>
</dbReference>
<dbReference type="Pfam" id="PF03633">
    <property type="entry name" value="Glyco_hydro_65C"/>
    <property type="match status" value="1"/>
</dbReference>
<reference evidence="6 7" key="1">
    <citation type="submission" date="2023-04" db="EMBL/GenBank/DDBJ databases">
        <title>A novel bacteria isolated from coastal sediment.</title>
        <authorList>
            <person name="Liu X.-J."/>
            <person name="Du Z.-J."/>
        </authorList>
    </citation>
    <scope>NUCLEOTIDE SEQUENCE [LARGE SCALE GENOMIC DNA]</scope>
    <source>
        <strain evidence="6 7">SDUM461003</strain>
    </source>
</reference>
<dbReference type="InterPro" id="IPR008928">
    <property type="entry name" value="6-hairpin_glycosidase_sf"/>
</dbReference>
<keyword evidence="1" id="KW-0328">Glycosyltransferase</keyword>
<evidence type="ECO:0000259" key="3">
    <source>
        <dbReference type="Pfam" id="PF03633"/>
    </source>
</evidence>
<dbReference type="PANTHER" id="PTHR37469">
    <property type="entry name" value="CELLOBIONIC ACID PHOSPHORYLASE-RELATED"/>
    <property type="match status" value="1"/>
</dbReference>
<feature type="domain" description="Glycosyl hydrolase 94 catalytic" evidence="5">
    <location>
        <begin position="319"/>
        <end position="725"/>
    </location>
</feature>
<dbReference type="SMART" id="SM01068">
    <property type="entry name" value="CBM_X"/>
    <property type="match status" value="1"/>
</dbReference>
<dbReference type="Gene3D" id="2.60.420.10">
    <property type="entry name" value="Maltose phosphorylase, domain 3"/>
    <property type="match status" value="1"/>
</dbReference>
<protein>
    <recommendedName>
        <fullName evidence="8">N,N'-diacetylchitobiose phosphorylase</fullName>
    </recommendedName>
</protein>
<keyword evidence="2" id="KW-0808">Transferase</keyword>
<evidence type="ECO:0000256" key="1">
    <source>
        <dbReference type="ARBA" id="ARBA00022676"/>
    </source>
</evidence>
<name>A0ABU1AX61_9BACT</name>
<sequence length="797" mass="88825">MNSSDQQTSYGHFDDAQREYVITQANTPRPWSNYIGNAHFGGVITNNAAGYIFYRSAAQGKLTRYKFNSMPGELNGRYLYLRDESNGDYWSNSWMPVGKPLDQFKTTCRHGTGYTSIESTYASIASAVTYFTPVGALYEVWKVTISNESDRPRNLKLFPCIEPQCNWSAEDDTKNLQYTQYISATHGNQNLIDIGSNINMPTDPEHFENKDQARHTFFGLAGIDARAFDAELNSFLGSYGSYAAPAAVEQGQCSNSTAAGDMPVAAFEIEVQLQPGESRSFACVFGVGKAEDEGRTALAAMAKTQDIEAALTAVKSVTHDKLRSLQVQTPDAAFNSMLNTWAPYNCLMTFYWSRTASLVYAGERDGLGFRDTMQDMLGAMAIELDEAHRRIELLLTGQLANGGALPVVKPFAHTPGAMQKPDHYRADDCLWFFNAIPEYVKESGDLDFYNKVLPYADHGSDTVLAHMRRAMEFNFERCGAHGLPCGLHADWNDCLRLGEAGESIFVAFQLRFALREYIDICQRLDEPTEVAWASEKLSSYDAALAEHAWDGEWYLRAYRDDGLKFGSKENDEGSIFMNPQAWAIISGHADAKRAQQSMQALKDQLATEFGVMLCTPPYVKTDPKVALGVLFNPGMKENGGIFNHTQGWAVMAEAKLGNRDQAWQYFKASMPASYNERADVREVEPYVVCQSTHSSFSPRFGAGRVSWLSGSATWNYHAATQYILGIRPDYDGLRIAPGLPSHWPEVRVSRHFRGKHFDITIQNGNGSARIELNGQELDGDLIPDKRMEPTNKVVVTL</sequence>
<dbReference type="SUPFAM" id="SSF74650">
    <property type="entry name" value="Galactose mutarotase-like"/>
    <property type="match status" value="1"/>
</dbReference>
<dbReference type="InterPro" id="IPR033432">
    <property type="entry name" value="GH94_catalytic"/>
</dbReference>
<evidence type="ECO:0000259" key="4">
    <source>
        <dbReference type="Pfam" id="PF06165"/>
    </source>
</evidence>
<feature type="domain" description="Glycoside hydrolase family 65 C-terminal" evidence="3">
    <location>
        <begin position="727"/>
        <end position="773"/>
    </location>
</feature>